<gene>
    <name evidence="1" type="ORF">CGOC_LOCUS12752</name>
</gene>
<dbReference type="EMBL" id="UYRV01125520">
    <property type="protein sequence ID" value="VDN34830.1"/>
    <property type="molecule type" value="Genomic_DNA"/>
</dbReference>
<reference evidence="1 2" key="1">
    <citation type="submission" date="2018-11" db="EMBL/GenBank/DDBJ databases">
        <authorList>
            <consortium name="Pathogen Informatics"/>
        </authorList>
    </citation>
    <scope>NUCLEOTIDE SEQUENCE [LARGE SCALE GENOMIC DNA]</scope>
</reference>
<dbReference type="Proteomes" id="UP000271889">
    <property type="component" value="Unassembled WGS sequence"/>
</dbReference>
<evidence type="ECO:0000313" key="2">
    <source>
        <dbReference type="Proteomes" id="UP000271889"/>
    </source>
</evidence>
<organism evidence="1 2">
    <name type="scientific">Cylicostephanus goldi</name>
    <name type="common">Nematode worm</name>
    <dbReference type="NCBI Taxonomy" id="71465"/>
    <lineage>
        <taxon>Eukaryota</taxon>
        <taxon>Metazoa</taxon>
        <taxon>Ecdysozoa</taxon>
        <taxon>Nematoda</taxon>
        <taxon>Chromadorea</taxon>
        <taxon>Rhabditida</taxon>
        <taxon>Rhabditina</taxon>
        <taxon>Rhabditomorpha</taxon>
        <taxon>Strongyloidea</taxon>
        <taxon>Strongylidae</taxon>
        <taxon>Cylicostephanus</taxon>
    </lineage>
</organism>
<dbReference type="AlphaFoldDB" id="A0A3P7N589"/>
<sequence>MRAVHMLQGLFYVFKDLNLLGMDMFQQLPPFRDTLSICLFVVDASSPLDDRLATVPKVWRWDTLRSLKLTWC</sequence>
<protein>
    <submittedName>
        <fullName evidence="1">Uncharacterized protein</fullName>
    </submittedName>
</protein>
<keyword evidence="2" id="KW-1185">Reference proteome</keyword>
<accession>A0A3P7N589</accession>
<evidence type="ECO:0000313" key="1">
    <source>
        <dbReference type="EMBL" id="VDN34830.1"/>
    </source>
</evidence>
<proteinExistence type="predicted"/>
<name>A0A3P7N589_CYLGO</name>